<evidence type="ECO:0000313" key="3">
    <source>
        <dbReference type="Proteomes" id="UP001307889"/>
    </source>
</evidence>
<sequence>MNLMPPVSIRVSESESHLPQKARVNGGRDALRGAKGRSPKFGVGEVGRLEPGQYGAARRRRDGQPSGMRAGKFCRPTPPIGRRSAFARQAIYPTSQ</sequence>
<keyword evidence="3" id="KW-1185">Reference proteome</keyword>
<proteinExistence type="predicted"/>
<reference evidence="2 3" key="1">
    <citation type="submission" date="2023-09" db="EMBL/GenBank/DDBJ databases">
        <title>Nesidiocoris tenuis whole genome shotgun sequence.</title>
        <authorList>
            <person name="Shibata T."/>
            <person name="Shimoda M."/>
            <person name="Kobayashi T."/>
            <person name="Uehara T."/>
        </authorList>
    </citation>
    <scope>NUCLEOTIDE SEQUENCE [LARGE SCALE GENOMIC DNA]</scope>
    <source>
        <strain evidence="2 3">Japan</strain>
    </source>
</reference>
<protein>
    <submittedName>
        <fullName evidence="2">Uncharacterized protein</fullName>
    </submittedName>
</protein>
<evidence type="ECO:0000256" key="1">
    <source>
        <dbReference type="SAM" id="MobiDB-lite"/>
    </source>
</evidence>
<dbReference type="Proteomes" id="UP001307889">
    <property type="component" value="Chromosome 8"/>
</dbReference>
<organism evidence="2 3">
    <name type="scientific">Nesidiocoris tenuis</name>
    <dbReference type="NCBI Taxonomy" id="355587"/>
    <lineage>
        <taxon>Eukaryota</taxon>
        <taxon>Metazoa</taxon>
        <taxon>Ecdysozoa</taxon>
        <taxon>Arthropoda</taxon>
        <taxon>Hexapoda</taxon>
        <taxon>Insecta</taxon>
        <taxon>Pterygota</taxon>
        <taxon>Neoptera</taxon>
        <taxon>Paraneoptera</taxon>
        <taxon>Hemiptera</taxon>
        <taxon>Heteroptera</taxon>
        <taxon>Panheteroptera</taxon>
        <taxon>Cimicomorpha</taxon>
        <taxon>Miridae</taxon>
        <taxon>Dicyphina</taxon>
        <taxon>Nesidiocoris</taxon>
    </lineage>
</organism>
<accession>A0ABN7B2U3</accession>
<dbReference type="EMBL" id="AP028916">
    <property type="protein sequence ID" value="BES97904.1"/>
    <property type="molecule type" value="Genomic_DNA"/>
</dbReference>
<gene>
    <name evidence="2" type="ORF">NTJ_10720</name>
</gene>
<feature type="region of interest" description="Disordered" evidence="1">
    <location>
        <begin position="1"/>
        <end position="96"/>
    </location>
</feature>
<evidence type="ECO:0000313" key="2">
    <source>
        <dbReference type="EMBL" id="BES97904.1"/>
    </source>
</evidence>
<name>A0ABN7B2U3_9HEMI</name>